<dbReference type="GO" id="GO:0008233">
    <property type="term" value="F:peptidase activity"/>
    <property type="evidence" value="ECO:0007669"/>
    <property type="project" value="UniProtKB-KW"/>
</dbReference>
<dbReference type="InterPro" id="IPR009003">
    <property type="entry name" value="Peptidase_S1_PA"/>
</dbReference>
<keyword evidence="1" id="KW-0378">Hydrolase</keyword>
<accession>A0A345P578</accession>
<dbReference type="SUPFAM" id="SSF50494">
    <property type="entry name" value="Trypsin-like serine proteases"/>
    <property type="match status" value="1"/>
</dbReference>
<dbReference type="EMBL" id="CP031222">
    <property type="protein sequence ID" value="AXI02437.1"/>
    <property type="molecule type" value="Genomic_DNA"/>
</dbReference>
<dbReference type="Pfam" id="PF13365">
    <property type="entry name" value="Trypsin_2"/>
    <property type="match status" value="1"/>
</dbReference>
<dbReference type="OrthoDB" id="7041766at2"/>
<dbReference type="PANTHER" id="PTHR43019">
    <property type="entry name" value="SERINE ENDOPROTEASE DEGS"/>
    <property type="match status" value="1"/>
</dbReference>
<dbReference type="Gene3D" id="2.40.10.120">
    <property type="match status" value="1"/>
</dbReference>
<dbReference type="PANTHER" id="PTHR43019:SF23">
    <property type="entry name" value="PROTEASE DO-LIKE 5, CHLOROPLASTIC"/>
    <property type="match status" value="1"/>
</dbReference>
<gene>
    <name evidence="1" type="ORF">HYN46_06095</name>
</gene>
<dbReference type="RefSeq" id="WP_114898547.1">
    <property type="nucleotide sequence ID" value="NZ_CP031222.1"/>
</dbReference>
<keyword evidence="2" id="KW-1185">Reference proteome</keyword>
<dbReference type="KEGG" id="mbah:HYN46_06095"/>
<sequence>MSTKYAYSPIIVSICEFSEIRKTRIPISPPSSHGQDLFPVFNETWYKGLRHAIVPVLLKDANRLIGMGTAFHVDGWGTFLTADHVIDAARKHVRPSTNSEEVNFLYEGSDIYPILLLGIRGVVFGRFKIPDKALASVASIHSHLRKRDDPLADLRGEQEFEAVSDIAIMRLADKIPTDMIGTVPIRLSGWNPKIGETVIAFGFPDLKCEPINEERLQYFLSDGMSASYGRIIALHPEGRGNSTPIIEVEANWPSGMSGGPVFNKDGEVIGIVSRSVGAIDNEKGNGCAVHFELIPWINVLIPSLDKINPGWRLSWAVQNKITKIPEYFFKEKEDAITHQISLGGSYQVVFGSNRIGSNDFIILDDCSYQNTI</sequence>
<keyword evidence="1" id="KW-0645">Protease</keyword>
<reference evidence="1 2" key="1">
    <citation type="submission" date="2018-07" db="EMBL/GenBank/DDBJ databases">
        <title>Genome sequencing of Moraxellaceae gen. HYN0046.</title>
        <authorList>
            <person name="Kim M."/>
            <person name="Yi H."/>
        </authorList>
    </citation>
    <scope>NUCLEOTIDE SEQUENCE [LARGE SCALE GENOMIC DNA]</scope>
    <source>
        <strain evidence="1 2">HYN0046</strain>
    </source>
</reference>
<proteinExistence type="predicted"/>
<name>A0A345P578_9GAMM</name>
<protein>
    <submittedName>
        <fullName evidence="1">Serine protease</fullName>
    </submittedName>
</protein>
<evidence type="ECO:0000313" key="1">
    <source>
        <dbReference type="EMBL" id="AXI02437.1"/>
    </source>
</evidence>
<dbReference type="Proteomes" id="UP000253940">
    <property type="component" value="Chromosome"/>
</dbReference>
<dbReference type="GO" id="GO:0006508">
    <property type="term" value="P:proteolysis"/>
    <property type="evidence" value="ECO:0007669"/>
    <property type="project" value="UniProtKB-KW"/>
</dbReference>
<evidence type="ECO:0000313" key="2">
    <source>
        <dbReference type="Proteomes" id="UP000253940"/>
    </source>
</evidence>
<dbReference type="AlphaFoldDB" id="A0A345P578"/>
<organism evidence="1 2">
    <name type="scientific">Aquirhabdus parva</name>
    <dbReference type="NCBI Taxonomy" id="2283318"/>
    <lineage>
        <taxon>Bacteria</taxon>
        <taxon>Pseudomonadati</taxon>
        <taxon>Pseudomonadota</taxon>
        <taxon>Gammaproteobacteria</taxon>
        <taxon>Moraxellales</taxon>
        <taxon>Moraxellaceae</taxon>
        <taxon>Aquirhabdus</taxon>
    </lineage>
</organism>